<protein>
    <submittedName>
        <fullName evidence="2">Putative ubiquitinyl hydrolase 1</fullName>
        <ecNumber evidence="2">3.4.19.12</ecNumber>
    </submittedName>
</protein>
<keyword evidence="1" id="KW-0175">Coiled coil</keyword>
<dbReference type="Proteomes" id="UP000238479">
    <property type="component" value="Chromosome 1"/>
</dbReference>
<dbReference type="CDD" id="cd00121">
    <property type="entry name" value="MATH"/>
    <property type="match status" value="1"/>
</dbReference>
<sequence>MYLNSFTESMYLNVADASKLSSGWSRYAEFTLTIVNQFNSDKSITIGD</sequence>
<keyword evidence="2" id="KW-0378">Hydrolase</keyword>
<dbReference type="Gramene" id="PRQ59193">
    <property type="protein sequence ID" value="PRQ59193"/>
    <property type="gene ID" value="RchiOBHm_Chr1g0367471"/>
</dbReference>
<dbReference type="PANTHER" id="PTHR46236">
    <property type="entry name" value="TRAF-LIKE SUPERFAMILY PROTEIN"/>
    <property type="match status" value="1"/>
</dbReference>
<dbReference type="AlphaFoldDB" id="A0A2P6SKL1"/>
<dbReference type="Gene3D" id="2.60.210.10">
    <property type="entry name" value="Apoptosis, Tumor Necrosis Factor Receptor Associated Protein 2, Chain A"/>
    <property type="match status" value="1"/>
</dbReference>
<dbReference type="EMBL" id="PDCK01000039">
    <property type="protein sequence ID" value="PRQ59193.1"/>
    <property type="molecule type" value="Genomic_DNA"/>
</dbReference>
<name>A0A2P6SKL1_ROSCH</name>
<accession>A0A2P6SKL1</accession>
<evidence type="ECO:0000256" key="1">
    <source>
        <dbReference type="ARBA" id="ARBA00023054"/>
    </source>
</evidence>
<dbReference type="InterPro" id="IPR002083">
    <property type="entry name" value="MATH/TRAF_dom"/>
</dbReference>
<dbReference type="STRING" id="74649.A0A2P6SKL1"/>
<dbReference type="SUPFAM" id="SSF49599">
    <property type="entry name" value="TRAF domain-like"/>
    <property type="match status" value="1"/>
</dbReference>
<keyword evidence="3" id="KW-1185">Reference proteome</keyword>
<reference evidence="2 3" key="1">
    <citation type="journal article" date="2018" name="Nat. Genet.">
        <title>The Rosa genome provides new insights in the design of modern roses.</title>
        <authorList>
            <person name="Bendahmane M."/>
        </authorList>
    </citation>
    <scope>NUCLEOTIDE SEQUENCE [LARGE SCALE GENOMIC DNA]</scope>
    <source>
        <strain evidence="3">cv. Old Blush</strain>
    </source>
</reference>
<dbReference type="PANTHER" id="PTHR46236:SF35">
    <property type="entry name" value="MATH DOMAIN-CONTAINING PROTEIN"/>
    <property type="match status" value="1"/>
</dbReference>
<dbReference type="EC" id="3.4.19.12" evidence="2"/>
<dbReference type="InterPro" id="IPR050804">
    <property type="entry name" value="MCC"/>
</dbReference>
<dbReference type="GO" id="GO:0004843">
    <property type="term" value="F:cysteine-type deubiquitinase activity"/>
    <property type="evidence" value="ECO:0007669"/>
    <property type="project" value="UniProtKB-EC"/>
</dbReference>
<comment type="caution">
    <text evidence="2">The sequence shown here is derived from an EMBL/GenBank/DDBJ whole genome shotgun (WGS) entry which is preliminary data.</text>
</comment>
<gene>
    <name evidence="2" type="ORF">RchiOBHm_Chr1g0367471</name>
</gene>
<proteinExistence type="predicted"/>
<evidence type="ECO:0000313" key="2">
    <source>
        <dbReference type="EMBL" id="PRQ59193.1"/>
    </source>
</evidence>
<evidence type="ECO:0000313" key="3">
    <source>
        <dbReference type="Proteomes" id="UP000238479"/>
    </source>
</evidence>
<organism evidence="2 3">
    <name type="scientific">Rosa chinensis</name>
    <name type="common">China rose</name>
    <dbReference type="NCBI Taxonomy" id="74649"/>
    <lineage>
        <taxon>Eukaryota</taxon>
        <taxon>Viridiplantae</taxon>
        <taxon>Streptophyta</taxon>
        <taxon>Embryophyta</taxon>
        <taxon>Tracheophyta</taxon>
        <taxon>Spermatophyta</taxon>
        <taxon>Magnoliopsida</taxon>
        <taxon>eudicotyledons</taxon>
        <taxon>Gunneridae</taxon>
        <taxon>Pentapetalae</taxon>
        <taxon>rosids</taxon>
        <taxon>fabids</taxon>
        <taxon>Rosales</taxon>
        <taxon>Rosaceae</taxon>
        <taxon>Rosoideae</taxon>
        <taxon>Rosoideae incertae sedis</taxon>
        <taxon>Rosa</taxon>
    </lineage>
</organism>
<dbReference type="InterPro" id="IPR008974">
    <property type="entry name" value="TRAF-like"/>
</dbReference>